<evidence type="ECO:0000313" key="2">
    <source>
        <dbReference type="Proteomes" id="UP001515641"/>
    </source>
</evidence>
<name>A0ABX0LA06_9NEIS</name>
<organism evidence="1 2">
    <name type="scientific">Chromobacterium fluminis</name>
    <dbReference type="NCBI Taxonomy" id="3044269"/>
    <lineage>
        <taxon>Bacteria</taxon>
        <taxon>Pseudomonadati</taxon>
        <taxon>Pseudomonadota</taxon>
        <taxon>Betaproteobacteria</taxon>
        <taxon>Neisseriales</taxon>
        <taxon>Chromobacteriaceae</taxon>
        <taxon>Chromobacterium</taxon>
    </lineage>
</organism>
<gene>
    <name evidence="1" type="ORF">HA052_14705</name>
</gene>
<dbReference type="Proteomes" id="UP001515641">
    <property type="component" value="Unassembled WGS sequence"/>
</dbReference>
<protein>
    <submittedName>
        <fullName evidence="1">Uncharacterized protein</fullName>
    </submittedName>
</protein>
<keyword evidence="2" id="KW-1185">Reference proteome</keyword>
<dbReference type="RefSeq" id="WP_166452446.1">
    <property type="nucleotide sequence ID" value="NZ_JAAOMA010000020.1"/>
</dbReference>
<dbReference type="EMBL" id="JAAOMA010000020">
    <property type="protein sequence ID" value="NHR06441.1"/>
    <property type="molecule type" value="Genomic_DNA"/>
</dbReference>
<evidence type="ECO:0000313" key="1">
    <source>
        <dbReference type="EMBL" id="NHR06441.1"/>
    </source>
</evidence>
<sequence length="301" mass="33114">MKISDLLLSCIHPRGSADPDTPPQTALAGELKRAQNSDANAALLRAEPSPSAARSRAHDSALNQARRRFATAAPAGVDPAFKPAQQRFAHWLNQQPLNTWRQLLHNHQAREVHAFIDAHTEDMVRRDLARMPGADAKALIQAYREAMIAAAAQLYPQQAERFRQGGVSTLSQQLEQLSQQAGLDCSNKRPLQQQALQELIRATADQIADALEQTKPQLLRKALEQASNAYQAHPAATRRQAACQAAAQTLSGEREANDQNTLGLSLRRAGGARLSRRHYDSIRLSREAFAQRRISLGKRAG</sequence>
<accession>A0ABX0LA06</accession>
<comment type="caution">
    <text evidence="1">The sequence shown here is derived from an EMBL/GenBank/DDBJ whole genome shotgun (WGS) entry which is preliminary data.</text>
</comment>
<reference evidence="1 2" key="1">
    <citation type="submission" date="2020-03" db="EMBL/GenBank/DDBJ databases">
        <title>Draft genome sequence of environmentally isolated cultures.</title>
        <authorList>
            <person name="Wilson H.S."/>
            <person name="De Leon M.E."/>
        </authorList>
    </citation>
    <scope>NUCLEOTIDE SEQUENCE [LARGE SCALE GENOMIC DNA]</scope>
    <source>
        <strain evidence="1 2">HSC-31F16</strain>
    </source>
</reference>
<proteinExistence type="predicted"/>